<dbReference type="Pfam" id="PF01636">
    <property type="entry name" value="APH"/>
    <property type="match status" value="1"/>
</dbReference>
<dbReference type="EMBL" id="JAROCA020000001">
    <property type="protein sequence ID" value="MDY0405439.1"/>
    <property type="molecule type" value="Genomic_DNA"/>
</dbReference>
<dbReference type="Proteomes" id="UP001228376">
    <property type="component" value="Unassembled WGS sequence"/>
</dbReference>
<dbReference type="Gene3D" id="3.30.200.20">
    <property type="entry name" value="Phosphorylase Kinase, domain 1"/>
    <property type="match status" value="1"/>
</dbReference>
<evidence type="ECO:0000259" key="1">
    <source>
        <dbReference type="Pfam" id="PF01636"/>
    </source>
</evidence>
<dbReference type="PANTHER" id="PTHR39179:SF3">
    <property type="entry name" value="COTS-RELATED PROTEIN"/>
    <property type="match status" value="1"/>
</dbReference>
<dbReference type="PANTHER" id="PTHR39179">
    <property type="entry name" value="SPORE COAT PROTEIN I"/>
    <property type="match status" value="1"/>
</dbReference>
<dbReference type="RefSeq" id="WP_306065542.1">
    <property type="nucleotide sequence ID" value="NZ_JAROCA020000001.1"/>
</dbReference>
<gene>
    <name evidence="2" type="ORF">P5G51_008540</name>
</gene>
<accession>A0ABU5CGI6</accession>
<reference evidence="2 3" key="1">
    <citation type="submission" date="2023-10" db="EMBL/GenBank/DDBJ databases">
        <title>179-bfca-hs.</title>
        <authorList>
            <person name="Miliotis G."/>
            <person name="Sengupta P."/>
            <person name="Hameed A."/>
            <person name="Chuvochina M."/>
            <person name="Mcdonagh F."/>
            <person name="Simpson A.C."/>
            <person name="Singh N.K."/>
            <person name="Rekha P.D."/>
            <person name="Raman K."/>
            <person name="Hugenholtz P."/>
            <person name="Venkateswaran K."/>
        </authorList>
    </citation>
    <scope>NUCLEOTIDE SEQUENCE [LARGE SCALE GENOMIC DNA]</scope>
    <source>
        <strain evidence="2 3">179-BFC-A-HS</strain>
    </source>
</reference>
<dbReference type="InterPro" id="IPR002575">
    <property type="entry name" value="Aminoglycoside_PTrfase"/>
</dbReference>
<evidence type="ECO:0000313" key="2">
    <source>
        <dbReference type="EMBL" id="MDY0405439.1"/>
    </source>
</evidence>
<dbReference type="InterPro" id="IPR047175">
    <property type="entry name" value="CotS-like"/>
</dbReference>
<sequence>MTTDIEEVLRSYRLQPNQIIPITDRVYKIETNIGQYAMKKSRLNHETAPFWKQIYDQAYHLGLHAIVPVYLTGQKELLATAGDSFYYLQPWLEINDTPQDPVRVLQTLSQVHWKTRRDIKLDTARWKENFKHYLAYCRNCSEKLDHYMDIFESKRYMSPFELLACTQYRDAKQALSLVTDSLERMLELEEETINWQVSLCHGNLRTEHIHCERQVYFLNWEDAVYDHPVIDLSTYLRSAVLDYDTNIEAYLSGLFAYMDINELDRMQCDMLISYLLNPSDYIHLLRVYQQNDGRDNVIHHTKHLQRALRPLLFGIAAAKQIEQKSESDSSKAQDESLDPS</sequence>
<proteinExistence type="predicted"/>
<feature type="domain" description="Aminoglycoside phosphotransferase" evidence="1">
    <location>
        <begin position="24"/>
        <end position="245"/>
    </location>
</feature>
<dbReference type="SUPFAM" id="SSF56112">
    <property type="entry name" value="Protein kinase-like (PK-like)"/>
    <property type="match status" value="1"/>
</dbReference>
<name>A0ABU5CGI6_9BACI</name>
<dbReference type="InterPro" id="IPR011009">
    <property type="entry name" value="Kinase-like_dom_sf"/>
</dbReference>
<keyword evidence="3" id="KW-1185">Reference proteome</keyword>
<organism evidence="2 3">
    <name type="scientific">Tigheibacillus jepli</name>
    <dbReference type="NCBI Taxonomy" id="3035914"/>
    <lineage>
        <taxon>Bacteria</taxon>
        <taxon>Bacillati</taxon>
        <taxon>Bacillota</taxon>
        <taxon>Bacilli</taxon>
        <taxon>Bacillales</taxon>
        <taxon>Bacillaceae</taxon>
        <taxon>Tigheibacillus</taxon>
    </lineage>
</organism>
<comment type="caution">
    <text evidence="2">The sequence shown here is derived from an EMBL/GenBank/DDBJ whole genome shotgun (WGS) entry which is preliminary data.</text>
</comment>
<protein>
    <submittedName>
        <fullName evidence="2">Phosphotransferase</fullName>
    </submittedName>
</protein>
<evidence type="ECO:0000313" key="3">
    <source>
        <dbReference type="Proteomes" id="UP001228376"/>
    </source>
</evidence>
<dbReference type="Gene3D" id="3.90.1200.10">
    <property type="match status" value="1"/>
</dbReference>